<dbReference type="InterPro" id="IPR015867">
    <property type="entry name" value="N-reg_PII/ATP_PRibTrfase_C"/>
</dbReference>
<feature type="transmembrane region" description="Helical" evidence="6">
    <location>
        <begin position="77"/>
        <end position="95"/>
    </location>
</feature>
<accession>A0A2T0BAT7</accession>
<dbReference type="PANTHER" id="PTHR33545">
    <property type="entry name" value="UPF0750 MEMBRANE PROTEIN YITT-RELATED"/>
    <property type="match status" value="1"/>
</dbReference>
<dbReference type="InterPro" id="IPR003740">
    <property type="entry name" value="YitT"/>
</dbReference>
<dbReference type="AlphaFoldDB" id="A0A2T0BAT7"/>
<evidence type="ECO:0000256" key="3">
    <source>
        <dbReference type="ARBA" id="ARBA00022692"/>
    </source>
</evidence>
<gene>
    <name evidence="8" type="ORF">CLLU_32450</name>
</gene>
<evidence type="ECO:0000259" key="7">
    <source>
        <dbReference type="Pfam" id="PF10035"/>
    </source>
</evidence>
<dbReference type="OrthoDB" id="3180973at2"/>
<evidence type="ECO:0000256" key="6">
    <source>
        <dbReference type="SAM" id="Phobius"/>
    </source>
</evidence>
<keyword evidence="4 6" id="KW-1133">Transmembrane helix</keyword>
<dbReference type="GO" id="GO:0005886">
    <property type="term" value="C:plasma membrane"/>
    <property type="evidence" value="ECO:0007669"/>
    <property type="project" value="UniProtKB-SubCell"/>
</dbReference>
<organism evidence="8 9">
    <name type="scientific">Clostridium luticellarii</name>
    <dbReference type="NCBI Taxonomy" id="1691940"/>
    <lineage>
        <taxon>Bacteria</taxon>
        <taxon>Bacillati</taxon>
        <taxon>Bacillota</taxon>
        <taxon>Clostridia</taxon>
        <taxon>Eubacteriales</taxon>
        <taxon>Clostridiaceae</taxon>
        <taxon>Clostridium</taxon>
    </lineage>
</organism>
<dbReference type="Gene3D" id="3.30.70.120">
    <property type="match status" value="1"/>
</dbReference>
<sequence>MKDIKNNIWKVLVIILGNIVYSVGVNMFIIPHKFLSGGVSGVAIICQYLTGISSGYFVIAINIPIFIIGFKVVDRKFGIFSFIGMTAMSLSLIFTRTVNSFYYLPDPLLSALCSGILTGIGAGTVFKCRASQGGTDIVAVAIKKRYGLSIGRIGFAINAVIVAVGMVIGNLPIALYTLISMYMYSVVVDKIIEGFDREKIMFIVTSNTEGVEKAIVEKLGRGVTYLYGEGAYTGVHKKIIYCIMSSRQVEEAKRFIYDLDSHAVMSIMDASEVRGKGFKSKVF</sequence>
<feature type="transmembrane region" description="Helical" evidence="6">
    <location>
        <begin position="42"/>
        <end position="70"/>
    </location>
</feature>
<evidence type="ECO:0000256" key="1">
    <source>
        <dbReference type="ARBA" id="ARBA00004651"/>
    </source>
</evidence>
<dbReference type="Pfam" id="PF02588">
    <property type="entry name" value="YitT_membrane"/>
    <property type="match status" value="1"/>
</dbReference>
<evidence type="ECO:0000313" key="8">
    <source>
        <dbReference type="EMBL" id="PRR81026.1"/>
    </source>
</evidence>
<evidence type="ECO:0000256" key="5">
    <source>
        <dbReference type="ARBA" id="ARBA00023136"/>
    </source>
</evidence>
<feature type="transmembrane region" description="Helical" evidence="6">
    <location>
        <begin position="146"/>
        <end position="167"/>
    </location>
</feature>
<dbReference type="Proteomes" id="UP000237798">
    <property type="component" value="Unassembled WGS sequence"/>
</dbReference>
<comment type="subcellular location">
    <subcellularLocation>
        <location evidence="1">Cell membrane</location>
        <topology evidence="1">Multi-pass membrane protein</topology>
    </subcellularLocation>
</comment>
<evidence type="ECO:0000256" key="4">
    <source>
        <dbReference type="ARBA" id="ARBA00022989"/>
    </source>
</evidence>
<dbReference type="RefSeq" id="WP_106010797.1">
    <property type="nucleotide sequence ID" value="NZ_JALCPJ010000023.1"/>
</dbReference>
<keyword evidence="3 6" id="KW-0812">Transmembrane</keyword>
<protein>
    <recommendedName>
        <fullName evidence="7">DUF2179 domain-containing protein</fullName>
    </recommendedName>
</protein>
<dbReference type="CDD" id="cd16380">
    <property type="entry name" value="YitT_C"/>
    <property type="match status" value="1"/>
</dbReference>
<evidence type="ECO:0000313" key="9">
    <source>
        <dbReference type="Proteomes" id="UP000237798"/>
    </source>
</evidence>
<comment type="caution">
    <text evidence="8">The sequence shown here is derived from an EMBL/GenBank/DDBJ whole genome shotgun (WGS) entry which is preliminary data.</text>
</comment>
<dbReference type="Pfam" id="PF10035">
    <property type="entry name" value="DUF2179"/>
    <property type="match status" value="1"/>
</dbReference>
<feature type="transmembrane region" description="Helical" evidence="6">
    <location>
        <begin position="12"/>
        <end position="30"/>
    </location>
</feature>
<name>A0A2T0BAT7_9CLOT</name>
<dbReference type="InterPro" id="IPR051461">
    <property type="entry name" value="UPF0750_membrane"/>
</dbReference>
<dbReference type="PIRSF" id="PIRSF006483">
    <property type="entry name" value="Membrane_protein_YitT"/>
    <property type="match status" value="1"/>
</dbReference>
<keyword evidence="2" id="KW-1003">Cell membrane</keyword>
<keyword evidence="9" id="KW-1185">Reference proteome</keyword>
<feature type="transmembrane region" description="Helical" evidence="6">
    <location>
        <begin position="107"/>
        <end position="126"/>
    </location>
</feature>
<keyword evidence="5 6" id="KW-0472">Membrane</keyword>
<feature type="domain" description="DUF2179" evidence="7">
    <location>
        <begin position="221"/>
        <end position="275"/>
    </location>
</feature>
<proteinExistence type="predicted"/>
<dbReference type="EMBL" id="PVXP01000078">
    <property type="protein sequence ID" value="PRR81026.1"/>
    <property type="molecule type" value="Genomic_DNA"/>
</dbReference>
<evidence type="ECO:0000256" key="2">
    <source>
        <dbReference type="ARBA" id="ARBA00022475"/>
    </source>
</evidence>
<reference evidence="8 9" key="1">
    <citation type="submission" date="2018-03" db="EMBL/GenBank/DDBJ databases">
        <title>Genome sequence of Clostridium luticellarii DSM 29923.</title>
        <authorList>
            <person name="Poehlein A."/>
            <person name="Daniel R."/>
        </authorList>
    </citation>
    <scope>NUCLEOTIDE SEQUENCE [LARGE SCALE GENOMIC DNA]</scope>
    <source>
        <strain evidence="8 9">DSM 29923</strain>
    </source>
</reference>
<dbReference type="InterPro" id="IPR019264">
    <property type="entry name" value="DUF2179"/>
</dbReference>
<dbReference type="PANTHER" id="PTHR33545:SF5">
    <property type="entry name" value="UPF0750 MEMBRANE PROTEIN YITT"/>
    <property type="match status" value="1"/>
</dbReference>